<dbReference type="PANTHER" id="PTHR32309:SF13">
    <property type="entry name" value="FERRIC ENTEROBACTIN TRANSPORT PROTEIN FEPE"/>
    <property type="match status" value="1"/>
</dbReference>
<feature type="coiled-coil region" evidence="6">
    <location>
        <begin position="322"/>
        <end position="349"/>
    </location>
</feature>
<feature type="transmembrane region" description="Helical" evidence="8">
    <location>
        <begin position="479"/>
        <end position="501"/>
    </location>
</feature>
<dbReference type="SUPFAM" id="SSF57997">
    <property type="entry name" value="Tropomyosin"/>
    <property type="match status" value="1"/>
</dbReference>
<evidence type="ECO:0000256" key="4">
    <source>
        <dbReference type="ARBA" id="ARBA00022989"/>
    </source>
</evidence>
<evidence type="ECO:0000313" key="10">
    <source>
        <dbReference type="EMBL" id="OOC11428.1"/>
    </source>
</evidence>
<dbReference type="Proteomes" id="UP000189177">
    <property type="component" value="Unassembled WGS sequence"/>
</dbReference>
<evidence type="ECO:0000256" key="6">
    <source>
        <dbReference type="SAM" id="Coils"/>
    </source>
</evidence>
<organism evidence="10 11">
    <name type="scientific">Thioalkalivibrio halophilus</name>
    <dbReference type="NCBI Taxonomy" id="252474"/>
    <lineage>
        <taxon>Bacteria</taxon>
        <taxon>Pseudomonadati</taxon>
        <taxon>Pseudomonadota</taxon>
        <taxon>Gammaproteobacteria</taxon>
        <taxon>Chromatiales</taxon>
        <taxon>Ectothiorhodospiraceae</taxon>
        <taxon>Thioalkalivibrio</taxon>
    </lineage>
</organism>
<dbReference type="OrthoDB" id="9795292at2"/>
<gene>
    <name evidence="10" type="ORF">B1A74_00185</name>
</gene>
<evidence type="ECO:0000256" key="2">
    <source>
        <dbReference type="ARBA" id="ARBA00022475"/>
    </source>
</evidence>
<evidence type="ECO:0000256" key="5">
    <source>
        <dbReference type="ARBA" id="ARBA00023136"/>
    </source>
</evidence>
<dbReference type="RefSeq" id="WP_077243416.1">
    <property type="nucleotide sequence ID" value="NZ_MUZR01000002.1"/>
</dbReference>
<dbReference type="AlphaFoldDB" id="A0A1V3A210"/>
<dbReference type="PANTHER" id="PTHR32309">
    <property type="entry name" value="TYROSINE-PROTEIN KINASE"/>
    <property type="match status" value="1"/>
</dbReference>
<protein>
    <submittedName>
        <fullName evidence="10">Lipopolysaccharide biosynthesis protein</fullName>
    </submittedName>
</protein>
<dbReference type="NCBIfam" id="TIGR03007">
    <property type="entry name" value="pepcterm_ChnLen"/>
    <property type="match status" value="1"/>
</dbReference>
<comment type="caution">
    <text evidence="10">The sequence shown here is derived from an EMBL/GenBank/DDBJ whole genome shotgun (WGS) entry which is preliminary data.</text>
</comment>
<proteinExistence type="predicted"/>
<feature type="transmembrane region" description="Helical" evidence="8">
    <location>
        <begin position="20"/>
        <end position="37"/>
    </location>
</feature>
<keyword evidence="5 8" id="KW-0472">Membrane</keyword>
<keyword evidence="3 8" id="KW-0812">Transmembrane</keyword>
<dbReference type="InterPro" id="IPR050445">
    <property type="entry name" value="Bact_polysacc_biosynth/exp"/>
</dbReference>
<evidence type="ECO:0000256" key="3">
    <source>
        <dbReference type="ARBA" id="ARBA00022692"/>
    </source>
</evidence>
<keyword evidence="2" id="KW-1003">Cell membrane</keyword>
<evidence type="ECO:0000256" key="7">
    <source>
        <dbReference type="SAM" id="MobiDB-lite"/>
    </source>
</evidence>
<evidence type="ECO:0000256" key="8">
    <source>
        <dbReference type="SAM" id="Phobius"/>
    </source>
</evidence>
<dbReference type="GO" id="GO:0004713">
    <property type="term" value="F:protein tyrosine kinase activity"/>
    <property type="evidence" value="ECO:0007669"/>
    <property type="project" value="TreeGrafter"/>
</dbReference>
<keyword evidence="6" id="KW-0175">Coiled coil</keyword>
<sequence length="516" mass="59404">MEKIIYEFLHHARATWNRRWWILPVAWIISLGGWAYIHNLPDIYEADARVYVNTQSVLDPLLRGMTVRPDTEQRLRMITHTLLSRDNLEQIARNSDLDVVEGNSSLDDQVAMLREEITLEGGQRDNIYQVGFRHHDPDVAHRVVRQTVNLFMERGMGDSRLDLSTSQQFIERQLENYEQQLQEKEAEIEEFKRDNARFLSGDGNFYSRMEQAREQLRQARLQEREAQSRLQALQRRAAEAGAGGQARYQNPELERRISDLQDNLDAMRQRYTDEHPDVRSARRMLEELEQRREREAEAYAQNPQALPESGGGWGNDPLQVAITEARSELASLRTRIEDFEDRVERLEGDVHRAPAVESELTSLTRNYNVMRDSFRQLQNRREQAVMSGEVEMQTDAVDFRVLEPPRRPDQAAFPDRPLLAAGILLLGLGAGSGFAFLLSQVRRTISDTRQLAEVTGRPVLGSISRVRTAVHRRRRYSELFFFALGVGSLLLAFAIVMTLYLTDTASLLDNVTGFLP</sequence>
<accession>A0A1V3A210</accession>
<feature type="transmembrane region" description="Helical" evidence="8">
    <location>
        <begin position="418"/>
        <end position="439"/>
    </location>
</feature>
<feature type="region of interest" description="Disordered" evidence="7">
    <location>
        <begin position="294"/>
        <end position="313"/>
    </location>
</feature>
<dbReference type="STRING" id="252474.B1A74_00185"/>
<name>A0A1V3A210_9GAMM</name>
<dbReference type="Pfam" id="PF02706">
    <property type="entry name" value="Wzz"/>
    <property type="match status" value="1"/>
</dbReference>
<keyword evidence="4 8" id="KW-1133">Transmembrane helix</keyword>
<feature type="domain" description="Polysaccharide chain length determinant N-terminal" evidence="9">
    <location>
        <begin position="15"/>
        <end position="93"/>
    </location>
</feature>
<dbReference type="GO" id="GO:0005886">
    <property type="term" value="C:plasma membrane"/>
    <property type="evidence" value="ECO:0007669"/>
    <property type="project" value="UniProtKB-SubCell"/>
</dbReference>
<keyword evidence="11" id="KW-1185">Reference proteome</keyword>
<reference evidence="10 11" key="1">
    <citation type="submission" date="2017-02" db="EMBL/GenBank/DDBJ databases">
        <title>Genomic diversity within the haloalkaliphilic genus Thioalkalivibrio.</title>
        <authorList>
            <person name="Ahn A.-C."/>
            <person name="Meier-Kolthoff J."/>
            <person name="Overmars L."/>
            <person name="Richter M."/>
            <person name="Woyke T."/>
            <person name="Sorokin D.Y."/>
            <person name="Muyzer G."/>
        </authorList>
    </citation>
    <scope>NUCLEOTIDE SEQUENCE [LARGE SCALE GENOMIC DNA]</scope>
    <source>
        <strain evidence="10 11">HL17</strain>
    </source>
</reference>
<dbReference type="InterPro" id="IPR014345">
    <property type="entry name" value="XrtA_polysacc_chain"/>
</dbReference>
<evidence type="ECO:0000259" key="9">
    <source>
        <dbReference type="Pfam" id="PF02706"/>
    </source>
</evidence>
<dbReference type="EMBL" id="MUZR01000002">
    <property type="protein sequence ID" value="OOC11428.1"/>
    <property type="molecule type" value="Genomic_DNA"/>
</dbReference>
<dbReference type="InterPro" id="IPR003856">
    <property type="entry name" value="LPS_length_determ_N"/>
</dbReference>
<evidence type="ECO:0000256" key="1">
    <source>
        <dbReference type="ARBA" id="ARBA00004651"/>
    </source>
</evidence>
<evidence type="ECO:0000313" key="11">
    <source>
        <dbReference type="Proteomes" id="UP000189177"/>
    </source>
</evidence>
<comment type="subcellular location">
    <subcellularLocation>
        <location evidence="1">Cell membrane</location>
        <topology evidence="1">Multi-pass membrane protein</topology>
    </subcellularLocation>
</comment>